<dbReference type="InterPro" id="IPR058626">
    <property type="entry name" value="MdtA-like_b-barrel"/>
</dbReference>
<dbReference type="Pfam" id="PF25876">
    <property type="entry name" value="HH_MFP_RND"/>
    <property type="match status" value="1"/>
</dbReference>
<evidence type="ECO:0000259" key="7">
    <source>
        <dbReference type="Pfam" id="PF25967"/>
    </source>
</evidence>
<dbReference type="NCBIfam" id="TIGR01730">
    <property type="entry name" value="RND_mfp"/>
    <property type="match status" value="1"/>
</dbReference>
<feature type="coiled-coil region" evidence="3">
    <location>
        <begin position="114"/>
        <end position="177"/>
    </location>
</feature>
<dbReference type="InterPro" id="IPR058627">
    <property type="entry name" value="MdtA-like_C"/>
</dbReference>
<evidence type="ECO:0000256" key="2">
    <source>
        <dbReference type="ARBA" id="ARBA00009477"/>
    </source>
</evidence>
<evidence type="ECO:0000256" key="1">
    <source>
        <dbReference type="ARBA" id="ARBA00004196"/>
    </source>
</evidence>
<dbReference type="SUPFAM" id="SSF111369">
    <property type="entry name" value="HlyD-like secretion proteins"/>
    <property type="match status" value="1"/>
</dbReference>
<dbReference type="Gene3D" id="2.40.30.170">
    <property type="match status" value="1"/>
</dbReference>
<proteinExistence type="inferred from homology"/>
<keyword evidence="8" id="KW-0614">Plasmid</keyword>
<dbReference type="Pfam" id="PF25967">
    <property type="entry name" value="RND-MFP_C"/>
    <property type="match status" value="1"/>
</dbReference>
<geneLocation type="plasmid" evidence="8 9">
    <name>pTT6-1</name>
</geneLocation>
<keyword evidence="9" id="KW-1185">Reference proteome</keyword>
<evidence type="ECO:0000259" key="4">
    <source>
        <dbReference type="Pfam" id="PF25876"/>
    </source>
</evidence>
<feature type="domain" description="Multidrug resistance protein MdtA-like barrel-sandwich hybrid" evidence="5">
    <location>
        <begin position="74"/>
        <end position="205"/>
    </location>
</feature>
<dbReference type="InterPro" id="IPR058624">
    <property type="entry name" value="MdtA-like_HH"/>
</dbReference>
<gene>
    <name evidence="8" type="ORF">IGS68_31290</name>
</gene>
<dbReference type="Gene3D" id="1.10.287.470">
    <property type="entry name" value="Helix hairpin bin"/>
    <property type="match status" value="1"/>
</dbReference>
<dbReference type="Proteomes" id="UP000595197">
    <property type="component" value="Plasmid pTT6-1"/>
</dbReference>
<protein>
    <submittedName>
        <fullName evidence="8">Efflux RND transporter periplasmic adaptor subunit</fullName>
    </submittedName>
</protein>
<dbReference type="Gene3D" id="2.40.50.100">
    <property type="match status" value="1"/>
</dbReference>
<feature type="domain" description="Multidrug resistance protein MdtA-like C-terminal permuted SH3" evidence="7">
    <location>
        <begin position="310"/>
        <end position="371"/>
    </location>
</feature>
<dbReference type="PROSITE" id="PS51257">
    <property type="entry name" value="PROKAR_LIPOPROTEIN"/>
    <property type="match status" value="1"/>
</dbReference>
<dbReference type="InterPro" id="IPR058625">
    <property type="entry name" value="MdtA-like_BSH"/>
</dbReference>
<sequence length="389" mass="41029">MSILRQSWRPGRERGRRIVLAGFCAAALAACSPEEGAQQGAAPPPPVAVAVAPVARKDVTVGAGFVGRVVAAEDVDIRARVSGFLEKRLFTEGQDVRAGDLLFTIEQAPYRAQVAQARANLASAEAAAVNAAVQLQRALDLVKNKNISEAVVDQRRADDAMARAAVLQNQAALEQAEINLGYTEIRAPLSGRIGRSRYSPGSLVGPEAGTLAAIVSQDPVHVTFPVSQREILQFKRRAAQTGEGANRAIVRLTLADGQAYPHPGRVDFLDVKVDPGTDTLTVRAELPNPDRLLTDGQFATVSVEREAPEQALVVPQAAVQADQAGTFVLVVGGDGKVEVRRVALGPGRHGETVVEKGLREGEMVIVEGAQKVRPGQAVDAAPVQQPSGA</sequence>
<dbReference type="PANTHER" id="PTHR30158">
    <property type="entry name" value="ACRA/E-RELATED COMPONENT OF DRUG EFFLUX TRANSPORTER"/>
    <property type="match status" value="1"/>
</dbReference>
<dbReference type="Pfam" id="PF25944">
    <property type="entry name" value="Beta-barrel_RND"/>
    <property type="match status" value="1"/>
</dbReference>
<evidence type="ECO:0000256" key="3">
    <source>
        <dbReference type="SAM" id="Coils"/>
    </source>
</evidence>
<dbReference type="Pfam" id="PF25917">
    <property type="entry name" value="BSH_RND"/>
    <property type="match status" value="1"/>
</dbReference>
<reference evidence="8" key="1">
    <citation type="submission" date="2021-02" db="EMBL/GenBank/DDBJ databases">
        <title>Skermanella TT6 skin isolate.</title>
        <authorList>
            <person name="Lee K."/>
            <person name="Ganzorig M."/>
        </authorList>
    </citation>
    <scope>NUCLEOTIDE SEQUENCE</scope>
    <source>
        <strain evidence="8">TT6</strain>
    </source>
</reference>
<evidence type="ECO:0000313" key="8">
    <source>
        <dbReference type="EMBL" id="QQP92923.1"/>
    </source>
</evidence>
<dbReference type="PANTHER" id="PTHR30158:SF3">
    <property type="entry name" value="MULTIDRUG EFFLUX PUMP SUBUNIT ACRA-RELATED"/>
    <property type="match status" value="1"/>
</dbReference>
<keyword evidence="3" id="KW-0175">Coiled coil</keyword>
<comment type="subcellular location">
    <subcellularLocation>
        <location evidence="1">Cell envelope</location>
    </subcellularLocation>
</comment>
<dbReference type="InterPro" id="IPR006143">
    <property type="entry name" value="RND_pump_MFP"/>
</dbReference>
<evidence type="ECO:0000259" key="5">
    <source>
        <dbReference type="Pfam" id="PF25917"/>
    </source>
</evidence>
<accession>A0ABX7BEV1</accession>
<name>A0ABX7BEV1_9PROT</name>
<comment type="similarity">
    <text evidence="2">Belongs to the membrane fusion protein (MFP) (TC 8.A.1) family.</text>
</comment>
<dbReference type="RefSeq" id="WP_201082200.1">
    <property type="nucleotide sequence ID" value="NZ_CP067421.1"/>
</dbReference>
<feature type="domain" description="Multidrug resistance protein MdtA-like beta-barrel" evidence="6">
    <location>
        <begin position="219"/>
        <end position="304"/>
    </location>
</feature>
<evidence type="ECO:0000313" key="9">
    <source>
        <dbReference type="Proteomes" id="UP000595197"/>
    </source>
</evidence>
<evidence type="ECO:0000259" key="6">
    <source>
        <dbReference type="Pfam" id="PF25944"/>
    </source>
</evidence>
<dbReference type="EMBL" id="CP067421">
    <property type="protein sequence ID" value="QQP92923.1"/>
    <property type="molecule type" value="Genomic_DNA"/>
</dbReference>
<dbReference type="Gene3D" id="2.40.420.20">
    <property type="match status" value="1"/>
</dbReference>
<organism evidence="8 9">
    <name type="scientific">Skermanella cutis</name>
    <dbReference type="NCBI Taxonomy" id="2775420"/>
    <lineage>
        <taxon>Bacteria</taxon>
        <taxon>Pseudomonadati</taxon>
        <taxon>Pseudomonadota</taxon>
        <taxon>Alphaproteobacteria</taxon>
        <taxon>Rhodospirillales</taxon>
        <taxon>Azospirillaceae</taxon>
        <taxon>Skermanella</taxon>
    </lineage>
</organism>
<feature type="domain" description="Multidrug resistance protein MdtA-like alpha-helical hairpin" evidence="4">
    <location>
        <begin position="114"/>
        <end position="183"/>
    </location>
</feature>